<protein>
    <submittedName>
        <fullName evidence="1">NHX3 protein</fullName>
    </submittedName>
</protein>
<evidence type="ECO:0000313" key="1">
    <source>
        <dbReference type="EMBL" id="CAE7871068.1"/>
    </source>
</evidence>
<gene>
    <name evidence="1" type="primary">NHX3</name>
    <name evidence="1" type="ORF">SNEC2469_LOCUS28165</name>
</gene>
<evidence type="ECO:0000313" key="2">
    <source>
        <dbReference type="Proteomes" id="UP000601435"/>
    </source>
</evidence>
<reference evidence="1" key="1">
    <citation type="submission" date="2021-02" db="EMBL/GenBank/DDBJ databases">
        <authorList>
            <person name="Dougan E. K."/>
            <person name="Rhodes N."/>
            <person name="Thang M."/>
            <person name="Chan C."/>
        </authorList>
    </citation>
    <scope>NUCLEOTIDE SEQUENCE</scope>
</reference>
<dbReference type="AlphaFoldDB" id="A0A813AMV6"/>
<sequence length="294" mass="33903">MQLDADLRQEMEMDRELWNKHIGTAFGLDLDKLPRRWLPPGHVMDLYRHYAVSVHEEVRATYNLFLARFQQKWATKLVFRSTTDFAECDRCFSLKEGIRQARDLDTKMGFVYDYKKHLEDVQRDRSLEQMLQSEDCFLTNNTPVLLVQTDGMDQAKWSVPRLWDRPSKEMGSVVRPRMKVQGVWIQSVCLQLYVADVHLAHDSSMTVEVTCPMNQDFMPFRTNCVADSRLDLEKSASFINLGSCQITGEMQSDIAITWQMYAKGGAGVGASFAYLLICLSGPHRIVFLLPKFRG</sequence>
<comment type="caution">
    <text evidence="1">The sequence shown here is derived from an EMBL/GenBank/DDBJ whole genome shotgun (WGS) entry which is preliminary data.</text>
</comment>
<name>A0A813AMV6_9DINO</name>
<keyword evidence="2" id="KW-1185">Reference proteome</keyword>
<dbReference type="Proteomes" id="UP000601435">
    <property type="component" value="Unassembled WGS sequence"/>
</dbReference>
<proteinExistence type="predicted"/>
<organism evidence="1 2">
    <name type="scientific">Symbiodinium necroappetens</name>
    <dbReference type="NCBI Taxonomy" id="1628268"/>
    <lineage>
        <taxon>Eukaryota</taxon>
        <taxon>Sar</taxon>
        <taxon>Alveolata</taxon>
        <taxon>Dinophyceae</taxon>
        <taxon>Suessiales</taxon>
        <taxon>Symbiodiniaceae</taxon>
        <taxon>Symbiodinium</taxon>
    </lineage>
</organism>
<accession>A0A813AMV6</accession>
<dbReference type="OrthoDB" id="406459at2759"/>
<dbReference type="EMBL" id="CAJNJA010060575">
    <property type="protein sequence ID" value="CAE7871068.1"/>
    <property type="molecule type" value="Genomic_DNA"/>
</dbReference>